<accession>A0A097R157</accession>
<feature type="domain" description="Acylphosphatase-like" evidence="10">
    <location>
        <begin position="5"/>
        <end position="92"/>
    </location>
</feature>
<keyword evidence="4 7" id="KW-0378">Hydrolase</keyword>
<dbReference type="InterPro" id="IPR020456">
    <property type="entry name" value="Acylphosphatase"/>
</dbReference>
<evidence type="ECO:0000313" key="11">
    <source>
        <dbReference type="EMBL" id="AIU72440.1"/>
    </source>
</evidence>
<dbReference type="NCBIfam" id="NF011000">
    <property type="entry name" value="PRK14426.1"/>
    <property type="match status" value="1"/>
</dbReference>
<dbReference type="PROSITE" id="PS51160">
    <property type="entry name" value="ACYLPHOSPHATASE_3"/>
    <property type="match status" value="1"/>
</dbReference>
<dbReference type="eggNOG" id="COG1254">
    <property type="taxonomic scope" value="Bacteria"/>
</dbReference>
<dbReference type="Gene3D" id="3.30.70.100">
    <property type="match status" value="1"/>
</dbReference>
<dbReference type="KEGG" id="hav:AT03_08575"/>
<dbReference type="PRINTS" id="PR00112">
    <property type="entry name" value="ACYLPHPHTASE"/>
</dbReference>
<name>A0A097R157_HAFAL</name>
<dbReference type="InterPro" id="IPR036046">
    <property type="entry name" value="Acylphosphatase-like_dom_sf"/>
</dbReference>
<dbReference type="HAMAP" id="MF_01450">
    <property type="entry name" value="Acylphosphatase_entero"/>
    <property type="match status" value="1"/>
</dbReference>
<keyword evidence="12" id="KW-1185">Reference proteome</keyword>
<dbReference type="RefSeq" id="WP_025801021.1">
    <property type="nucleotide sequence ID" value="NZ_CP009706.1"/>
</dbReference>
<dbReference type="EMBL" id="CP009706">
    <property type="protein sequence ID" value="AIU72440.1"/>
    <property type="molecule type" value="Genomic_DNA"/>
</dbReference>
<dbReference type="InterPro" id="IPR017968">
    <property type="entry name" value="Acylphosphatase_CS"/>
</dbReference>
<evidence type="ECO:0000256" key="1">
    <source>
        <dbReference type="ARBA" id="ARBA00005614"/>
    </source>
</evidence>
<organism evidence="11 12">
    <name type="scientific">Hafnia alvei FB1</name>
    <dbReference type="NCBI Taxonomy" id="1453496"/>
    <lineage>
        <taxon>Bacteria</taxon>
        <taxon>Pseudomonadati</taxon>
        <taxon>Pseudomonadota</taxon>
        <taxon>Gammaproteobacteria</taxon>
        <taxon>Enterobacterales</taxon>
        <taxon>Hafniaceae</taxon>
        <taxon>Hafnia</taxon>
    </lineage>
</organism>
<evidence type="ECO:0000313" key="12">
    <source>
        <dbReference type="Proteomes" id="UP000029986"/>
    </source>
</evidence>
<feature type="active site" evidence="7 8">
    <location>
        <position position="20"/>
    </location>
</feature>
<protein>
    <recommendedName>
        <fullName evidence="3 7">Acylphosphatase</fullName>
        <ecNumber evidence="2 7">3.6.1.7</ecNumber>
    </recommendedName>
    <alternativeName>
        <fullName evidence="5 7">Acylphosphate phosphohydrolase</fullName>
    </alternativeName>
</protein>
<dbReference type="InterPro" id="IPR001792">
    <property type="entry name" value="Acylphosphatase-like_dom"/>
</dbReference>
<evidence type="ECO:0000256" key="3">
    <source>
        <dbReference type="ARBA" id="ARBA00015991"/>
    </source>
</evidence>
<feature type="active site" evidence="7 8">
    <location>
        <position position="38"/>
    </location>
</feature>
<proteinExistence type="inferred from homology"/>
<dbReference type="Pfam" id="PF00708">
    <property type="entry name" value="Acylphosphatase"/>
    <property type="match status" value="1"/>
</dbReference>
<evidence type="ECO:0000256" key="2">
    <source>
        <dbReference type="ARBA" id="ARBA00012150"/>
    </source>
</evidence>
<evidence type="ECO:0000256" key="6">
    <source>
        <dbReference type="ARBA" id="ARBA00047645"/>
    </source>
</evidence>
<comment type="similarity">
    <text evidence="1 7 9">Belongs to the acylphosphatase family.</text>
</comment>
<dbReference type="AlphaFoldDB" id="A0A097R157"/>
<evidence type="ECO:0000256" key="9">
    <source>
        <dbReference type="RuleBase" id="RU004168"/>
    </source>
</evidence>
<evidence type="ECO:0000256" key="8">
    <source>
        <dbReference type="PROSITE-ProRule" id="PRU00520"/>
    </source>
</evidence>
<dbReference type="Proteomes" id="UP000029986">
    <property type="component" value="Chromosome"/>
</dbReference>
<dbReference type="PROSITE" id="PS00150">
    <property type="entry name" value="ACYLPHOSPHATASE_1"/>
    <property type="match status" value="1"/>
</dbReference>
<dbReference type="SUPFAM" id="SSF54975">
    <property type="entry name" value="Acylphosphatase/BLUF domain-like"/>
    <property type="match status" value="1"/>
</dbReference>
<dbReference type="PATRIC" id="fig|1453496.5.peg.1713"/>
<dbReference type="PANTHER" id="PTHR47268:SF4">
    <property type="entry name" value="ACYLPHOSPHATASE"/>
    <property type="match status" value="1"/>
</dbReference>
<dbReference type="OrthoDB" id="5295388at2"/>
<reference evidence="11 12" key="1">
    <citation type="journal article" date="2014" name="Gut Pathog.">
        <title>Gene clusters of Hafnia alvei strain FB1 important in survival and pathogenesis: a draft genome perspective.</title>
        <authorList>
            <person name="Tan J.Y."/>
            <person name="Yin W.F."/>
            <person name="Chan K.G."/>
        </authorList>
    </citation>
    <scope>NUCLEOTIDE SEQUENCE [LARGE SCALE GENOMIC DNA]</scope>
    <source>
        <strain evidence="11 12">FB1</strain>
    </source>
</reference>
<comment type="catalytic activity">
    <reaction evidence="6 7 8">
        <text>an acyl phosphate + H2O = a carboxylate + phosphate + H(+)</text>
        <dbReference type="Rhea" id="RHEA:14965"/>
        <dbReference type="ChEBI" id="CHEBI:15377"/>
        <dbReference type="ChEBI" id="CHEBI:15378"/>
        <dbReference type="ChEBI" id="CHEBI:29067"/>
        <dbReference type="ChEBI" id="CHEBI:43474"/>
        <dbReference type="ChEBI" id="CHEBI:59918"/>
        <dbReference type="EC" id="3.6.1.7"/>
    </reaction>
</comment>
<dbReference type="HOGENOM" id="CLU_141932_2_1_6"/>
<dbReference type="InterPro" id="IPR028627">
    <property type="entry name" value="Acylphosphatase_bac"/>
</dbReference>
<evidence type="ECO:0000256" key="7">
    <source>
        <dbReference type="HAMAP-Rule" id="MF_01450"/>
    </source>
</evidence>
<evidence type="ECO:0000256" key="4">
    <source>
        <dbReference type="ARBA" id="ARBA00022801"/>
    </source>
</evidence>
<dbReference type="EC" id="3.6.1.7" evidence="2 7"/>
<dbReference type="GO" id="GO:0003998">
    <property type="term" value="F:acylphosphatase activity"/>
    <property type="evidence" value="ECO:0007669"/>
    <property type="project" value="UniProtKB-UniRule"/>
</dbReference>
<evidence type="ECO:0000259" key="10">
    <source>
        <dbReference type="PROSITE" id="PS51160"/>
    </source>
</evidence>
<dbReference type="PANTHER" id="PTHR47268">
    <property type="entry name" value="ACYLPHOSPHATASE"/>
    <property type="match status" value="1"/>
</dbReference>
<gene>
    <name evidence="11" type="ORF">AT03_08575</name>
</gene>
<sequence>MSKVSMAAYVAGSVQGVGFRYNTQRQARSLNLTGYAYNMDDGRVEVVAEGDADAVEQLIEWIKQGGPRGARVDQVLTEPRPLQNFSQFKIKY</sequence>
<evidence type="ECO:0000256" key="5">
    <source>
        <dbReference type="ARBA" id="ARBA00032904"/>
    </source>
</evidence>